<name>A0A1L7CEX6_9CORY</name>
<proteinExistence type="predicted"/>
<dbReference type="KEGG" id="caqu:CAQU_04085"/>
<evidence type="ECO:0000313" key="1">
    <source>
        <dbReference type="EMBL" id="APT84385.1"/>
    </source>
</evidence>
<accession>A0A1L7CEX6</accession>
<dbReference type="AlphaFoldDB" id="A0A1L7CEX6"/>
<dbReference type="EMBL" id="CP009245">
    <property type="protein sequence ID" value="APT84385.1"/>
    <property type="molecule type" value="Genomic_DNA"/>
</dbReference>
<sequence length="83" mass="8904">MGVSTCKYNDRVLPIIADLNGRETGSRINLLSSAEIYSAVTQVFQGDVLVTVIAIRTNKHHRGSLQSGSNRLIGAFSTGGEIK</sequence>
<reference evidence="1 2" key="1">
    <citation type="submission" date="2014-08" db="EMBL/GenBank/DDBJ databases">
        <title>Complete genome sequence of Corynebacterium aquilae S-613T(T) (=DSM 44791(T)), isolated from the choana of a healthy golden eagle.</title>
        <authorList>
            <person name="Ruckert C."/>
            <person name="Albersmeier A."/>
            <person name="Winkler A."/>
            <person name="Kalinowski J."/>
        </authorList>
    </citation>
    <scope>NUCLEOTIDE SEQUENCE [LARGE SCALE GENOMIC DNA]</scope>
    <source>
        <strain evidence="1 2">S-613</strain>
    </source>
</reference>
<organism evidence="1 2">
    <name type="scientific">Corynebacterium aquilae DSM 44791</name>
    <dbReference type="NCBI Taxonomy" id="1431546"/>
    <lineage>
        <taxon>Bacteria</taxon>
        <taxon>Bacillati</taxon>
        <taxon>Actinomycetota</taxon>
        <taxon>Actinomycetes</taxon>
        <taxon>Mycobacteriales</taxon>
        <taxon>Corynebacteriaceae</taxon>
        <taxon>Corynebacterium</taxon>
    </lineage>
</organism>
<gene>
    <name evidence="1" type="ORF">CAQU_04085</name>
</gene>
<evidence type="ECO:0000313" key="2">
    <source>
        <dbReference type="Proteomes" id="UP000185478"/>
    </source>
</evidence>
<dbReference type="Proteomes" id="UP000185478">
    <property type="component" value="Chromosome"/>
</dbReference>
<protein>
    <submittedName>
        <fullName evidence="1">Uncharacterized protein</fullName>
    </submittedName>
</protein>
<dbReference type="STRING" id="1431546.CAQU_04085"/>
<keyword evidence="2" id="KW-1185">Reference proteome</keyword>